<dbReference type="InterPro" id="IPR051050">
    <property type="entry name" value="Lipid_II_flippase_MurJ/MviN"/>
</dbReference>
<evidence type="ECO:0000256" key="5">
    <source>
        <dbReference type="ARBA" id="ARBA00022984"/>
    </source>
</evidence>
<feature type="transmembrane region" description="Helical" evidence="9">
    <location>
        <begin position="60"/>
        <end position="83"/>
    </location>
</feature>
<dbReference type="GO" id="GO:0015648">
    <property type="term" value="F:lipid-linked peptidoglycan transporter activity"/>
    <property type="evidence" value="ECO:0007669"/>
    <property type="project" value="TreeGrafter"/>
</dbReference>
<dbReference type="EMBL" id="JAKNHJ010000004">
    <property type="protein sequence ID" value="MCG4617440.1"/>
    <property type="molecule type" value="Genomic_DNA"/>
</dbReference>
<evidence type="ECO:0000256" key="6">
    <source>
        <dbReference type="ARBA" id="ARBA00022989"/>
    </source>
</evidence>
<keyword evidence="7 9" id="KW-0472">Membrane</keyword>
<feature type="transmembrane region" description="Helical" evidence="9">
    <location>
        <begin position="335"/>
        <end position="355"/>
    </location>
</feature>
<dbReference type="GO" id="GO:0008360">
    <property type="term" value="P:regulation of cell shape"/>
    <property type="evidence" value="ECO:0007669"/>
    <property type="project" value="UniProtKB-KW"/>
</dbReference>
<feature type="transmembrane region" description="Helical" evidence="9">
    <location>
        <begin position="140"/>
        <end position="161"/>
    </location>
</feature>
<feature type="transmembrane region" description="Helical" evidence="9">
    <location>
        <begin position="496"/>
        <end position="523"/>
    </location>
</feature>
<feature type="region of interest" description="Disordered" evidence="8">
    <location>
        <begin position="530"/>
        <end position="554"/>
    </location>
</feature>
<keyword evidence="6 9" id="KW-1133">Transmembrane helix</keyword>
<evidence type="ECO:0000256" key="3">
    <source>
        <dbReference type="ARBA" id="ARBA00022692"/>
    </source>
</evidence>
<comment type="subcellular location">
    <subcellularLocation>
        <location evidence="1">Cell membrane</location>
        <topology evidence="1">Multi-pass membrane protein</topology>
    </subcellularLocation>
</comment>
<dbReference type="InterPro" id="IPR004268">
    <property type="entry name" value="MurJ"/>
</dbReference>
<gene>
    <name evidence="10" type="ORF">L0M99_02875</name>
</gene>
<feature type="transmembrane region" description="Helical" evidence="9">
    <location>
        <begin position="209"/>
        <end position="232"/>
    </location>
</feature>
<keyword evidence="5" id="KW-0573">Peptidoglycan synthesis</keyword>
<feature type="transmembrane region" description="Helical" evidence="9">
    <location>
        <begin position="433"/>
        <end position="456"/>
    </location>
</feature>
<feature type="transmembrane region" description="Helical" evidence="9">
    <location>
        <begin position="294"/>
        <end position="314"/>
    </location>
</feature>
<feature type="transmembrane region" description="Helical" evidence="9">
    <location>
        <begin position="367"/>
        <end position="388"/>
    </location>
</feature>
<feature type="transmembrane region" description="Helical" evidence="9">
    <location>
        <begin position="12"/>
        <end position="31"/>
    </location>
</feature>
<protein>
    <submittedName>
        <fullName evidence="10">Oligosaccharide flippase family protein</fullName>
    </submittedName>
</protein>
<proteinExistence type="predicted"/>
<comment type="caution">
    <text evidence="10">The sequence shown here is derived from an EMBL/GenBank/DDBJ whole genome shotgun (WGS) entry which is preliminary data.</text>
</comment>
<feature type="compositionally biased region" description="Polar residues" evidence="8">
    <location>
        <begin position="541"/>
        <end position="554"/>
    </location>
</feature>
<evidence type="ECO:0000256" key="4">
    <source>
        <dbReference type="ARBA" id="ARBA00022960"/>
    </source>
</evidence>
<evidence type="ECO:0000256" key="9">
    <source>
        <dbReference type="SAM" id="Phobius"/>
    </source>
</evidence>
<feature type="transmembrane region" description="Helical" evidence="9">
    <location>
        <begin position="253"/>
        <end position="274"/>
    </location>
</feature>
<dbReference type="PANTHER" id="PTHR47019">
    <property type="entry name" value="LIPID II FLIPPASE MURJ"/>
    <property type="match status" value="1"/>
</dbReference>
<feature type="transmembrane region" description="Helical" evidence="9">
    <location>
        <begin position="400"/>
        <end position="421"/>
    </location>
</feature>
<keyword evidence="3 9" id="KW-0812">Transmembrane</keyword>
<evidence type="ECO:0000256" key="7">
    <source>
        <dbReference type="ARBA" id="ARBA00023136"/>
    </source>
</evidence>
<evidence type="ECO:0000256" key="2">
    <source>
        <dbReference type="ARBA" id="ARBA00022475"/>
    </source>
</evidence>
<dbReference type="PRINTS" id="PR01806">
    <property type="entry name" value="VIRFACTRMVIN"/>
</dbReference>
<keyword evidence="4" id="KW-0133">Cell shape</keyword>
<dbReference type="GO" id="GO:0034204">
    <property type="term" value="P:lipid translocation"/>
    <property type="evidence" value="ECO:0007669"/>
    <property type="project" value="TreeGrafter"/>
</dbReference>
<feature type="transmembrane region" description="Helical" evidence="9">
    <location>
        <begin position="168"/>
        <end position="189"/>
    </location>
</feature>
<dbReference type="Proteomes" id="UP001200537">
    <property type="component" value="Unassembled WGS sequence"/>
</dbReference>
<evidence type="ECO:0000313" key="11">
    <source>
        <dbReference type="Proteomes" id="UP001200537"/>
    </source>
</evidence>
<sequence length="554" mass="57843">MKNPGVKRKLPALASAVGMISVLTLLSRFFGFGRWLTQSAWVGTGAFANAYSTANQLPTVLFEVVAGGALAGVTIPILAGPIADQMHKDVQRVSSALITWALLLLSPVGLAVFLLAPWIGQVMPCPQGVDPQLQAHLISVFLQMFALQVPLYGLCVVGTGILQAHEKFLLPALGPLLNSLVVITTYAIFGYLTPSVSDPAQVAHNAILILGWGTTAGVAAMSLPLFIPIYRLGIRWRPTLHLGQGRGRKAMRLAGAGVGSLIAQQISVLVIILVTRTYGAEGSLPIYQYSQSVYMLPYAVLAVPIATAMFPRLSSLLHQGGTAAFNPECAASTRLVTIVGLFGSALLVTLARPVTDIFTRINPVPGMLWALVAMAPGIVGYGLVYHVSRVLYALGGARQAVVASSAGWLTVAGLSWGLGAVLPELVSNRANGILLALGLAQSVGMTLGAVGLIIGLRQLAGRQAVSGLGTAALKAFLLALLAAAAGWWVSGFFMGLWPGIIGTFVAAAIAALISALIMSPLLIPQLRKRKRDRAAGKDSTDSLGGDNSENQSGQ</sequence>
<dbReference type="AlphaFoldDB" id="A0AAJ1EXI0"/>
<feature type="transmembrane region" description="Helical" evidence="9">
    <location>
        <begin position="468"/>
        <end position="490"/>
    </location>
</feature>
<name>A0AAJ1EXI0_9ACTO</name>
<dbReference type="GO" id="GO:0009252">
    <property type="term" value="P:peptidoglycan biosynthetic process"/>
    <property type="evidence" value="ECO:0007669"/>
    <property type="project" value="UniProtKB-KW"/>
</dbReference>
<dbReference type="Pfam" id="PF03023">
    <property type="entry name" value="MurJ"/>
    <property type="match status" value="1"/>
</dbReference>
<reference evidence="10" key="1">
    <citation type="submission" date="2022-01" db="EMBL/GenBank/DDBJ databases">
        <title>Collection of gut derived symbiotic bacterial strains cultured from healthy donors.</title>
        <authorList>
            <person name="Lin H."/>
            <person name="Kohout C."/>
            <person name="Waligurski E."/>
            <person name="Pamer E.G."/>
        </authorList>
    </citation>
    <scope>NUCLEOTIDE SEQUENCE</scope>
    <source>
        <strain evidence="10">DFI.7.46</strain>
    </source>
</reference>
<dbReference type="PANTHER" id="PTHR47019:SF1">
    <property type="entry name" value="LIPID II FLIPPASE MURJ"/>
    <property type="match status" value="1"/>
</dbReference>
<dbReference type="GO" id="GO:0005886">
    <property type="term" value="C:plasma membrane"/>
    <property type="evidence" value="ECO:0007669"/>
    <property type="project" value="UniProtKB-SubCell"/>
</dbReference>
<evidence type="ECO:0000256" key="1">
    <source>
        <dbReference type="ARBA" id="ARBA00004651"/>
    </source>
</evidence>
<keyword evidence="2" id="KW-1003">Cell membrane</keyword>
<organism evidence="10 11">
    <name type="scientific">Varibaculum cambriense</name>
    <dbReference type="NCBI Taxonomy" id="184870"/>
    <lineage>
        <taxon>Bacteria</taxon>
        <taxon>Bacillati</taxon>
        <taxon>Actinomycetota</taxon>
        <taxon>Actinomycetes</taxon>
        <taxon>Actinomycetales</taxon>
        <taxon>Actinomycetaceae</taxon>
        <taxon>Varibaculum</taxon>
    </lineage>
</organism>
<accession>A0AAJ1EXI0</accession>
<feature type="transmembrane region" description="Helical" evidence="9">
    <location>
        <begin position="95"/>
        <end position="120"/>
    </location>
</feature>
<evidence type="ECO:0000313" key="10">
    <source>
        <dbReference type="EMBL" id="MCG4617440.1"/>
    </source>
</evidence>
<evidence type="ECO:0000256" key="8">
    <source>
        <dbReference type="SAM" id="MobiDB-lite"/>
    </source>
</evidence>